<dbReference type="GO" id="GO:0046872">
    <property type="term" value="F:metal ion binding"/>
    <property type="evidence" value="ECO:0007669"/>
    <property type="project" value="UniProtKB-KW"/>
</dbReference>
<dbReference type="InterPro" id="IPR005255">
    <property type="entry name" value="PdxA_fam"/>
</dbReference>
<gene>
    <name evidence="6" type="primary">pdxA</name>
    <name evidence="6" type="ORF">DT076_13945</name>
</gene>
<dbReference type="PANTHER" id="PTHR30004">
    <property type="entry name" value="4-HYDROXYTHREONINE-4-PHOSPHATE DEHYDROGENASE"/>
    <property type="match status" value="1"/>
</dbReference>
<keyword evidence="3 6" id="KW-0560">Oxidoreductase</keyword>
<evidence type="ECO:0000313" key="7">
    <source>
        <dbReference type="Proteomes" id="UP000252770"/>
    </source>
</evidence>
<keyword evidence="2" id="KW-0479">Metal-binding</keyword>
<evidence type="ECO:0000256" key="4">
    <source>
        <dbReference type="ARBA" id="ARBA00023027"/>
    </source>
</evidence>
<accession>A0A367YVJ7</accession>
<protein>
    <submittedName>
        <fullName evidence="6">4-hydroxythreonine-4-phosphate dehydrogenase PdxA</fullName>
        <ecNumber evidence="6">1.1.1.262</ecNumber>
    </submittedName>
</protein>
<dbReference type="GO" id="GO:0051287">
    <property type="term" value="F:NAD binding"/>
    <property type="evidence" value="ECO:0007669"/>
    <property type="project" value="InterPro"/>
</dbReference>
<dbReference type="EC" id="1.1.1.262" evidence="6"/>
<dbReference type="PANTHER" id="PTHR30004:SF6">
    <property type="entry name" value="D-THREONATE 4-PHOSPHATE DEHYDROGENASE"/>
    <property type="match status" value="1"/>
</dbReference>
<dbReference type="Gene3D" id="3.40.718.10">
    <property type="entry name" value="Isopropylmalate Dehydrogenase"/>
    <property type="match status" value="1"/>
</dbReference>
<keyword evidence="7" id="KW-1185">Reference proteome</keyword>
<evidence type="ECO:0000313" key="6">
    <source>
        <dbReference type="EMBL" id="RCK69001.1"/>
    </source>
</evidence>
<sequence length="348" mass="36144">MSTDTPHPPQGGAAADAARPRPVVAVTMGDGAGVGPEVTAAAVTSPDVLARCVPLVVGDAGRLRQAARILGTDAEVVAVEGPEQAVGQPGRIDVVDLGLLPEDLPWGELSAVAGDAAFQYVRTAAELATAGRVQAICTAPLNKEALHLGGHRYPGHTEMLAELTGTEEVSMMLSSPRLRVIHVTTHIGLIDAVHRIEPGLVERTVRRGHEALRRSGIDAPRIGVCAINPHAGEGGLFGYGEEEEKIVPALQRLTADGIDAVGPLPADTAFYLAGRGDYDLVVAMYHDQGHGPIKVLGIEAGVNITVGLPVIRTSVDHGTAFDIAGTGRVRTESMVEAMRQAVELSSAG</sequence>
<comment type="similarity">
    <text evidence="1">Belongs to the PdxA family. PdxA2 subfamily.</text>
</comment>
<dbReference type="Proteomes" id="UP000252770">
    <property type="component" value="Unassembled WGS sequence"/>
</dbReference>
<dbReference type="GO" id="GO:0050570">
    <property type="term" value="F:4-hydroxythreonine-4-phosphate dehydrogenase activity"/>
    <property type="evidence" value="ECO:0007669"/>
    <property type="project" value="UniProtKB-EC"/>
</dbReference>
<keyword evidence="4" id="KW-0520">NAD</keyword>
<dbReference type="EMBL" id="QOUI01000008">
    <property type="protein sequence ID" value="RCK69001.1"/>
    <property type="molecule type" value="Genomic_DNA"/>
</dbReference>
<evidence type="ECO:0000256" key="3">
    <source>
        <dbReference type="ARBA" id="ARBA00023002"/>
    </source>
</evidence>
<name>A0A367YVJ7_9ACTN</name>
<organism evidence="6 7">
    <name type="scientific">Desertihabitans brevis</name>
    <dbReference type="NCBI Taxonomy" id="2268447"/>
    <lineage>
        <taxon>Bacteria</taxon>
        <taxon>Bacillati</taxon>
        <taxon>Actinomycetota</taxon>
        <taxon>Actinomycetes</taxon>
        <taxon>Propionibacteriales</taxon>
        <taxon>Propionibacteriaceae</taxon>
        <taxon>Desertihabitans</taxon>
    </lineage>
</organism>
<comment type="caution">
    <text evidence="6">The sequence shown here is derived from an EMBL/GenBank/DDBJ whole genome shotgun (WGS) entry which is preliminary data.</text>
</comment>
<proteinExistence type="inferred from homology"/>
<evidence type="ECO:0000256" key="2">
    <source>
        <dbReference type="ARBA" id="ARBA00022723"/>
    </source>
</evidence>
<reference evidence="6 7" key="1">
    <citation type="submission" date="2018-07" db="EMBL/GenBank/DDBJ databases">
        <title>Desertimonas flava gen. nov. sp. nov.</title>
        <authorList>
            <person name="Liu S."/>
        </authorList>
    </citation>
    <scope>NUCLEOTIDE SEQUENCE [LARGE SCALE GENOMIC DNA]</scope>
    <source>
        <strain evidence="6 7">16Sb5-5</strain>
    </source>
</reference>
<feature type="region of interest" description="Disordered" evidence="5">
    <location>
        <begin position="1"/>
        <end position="20"/>
    </location>
</feature>
<dbReference type="AlphaFoldDB" id="A0A367YVJ7"/>
<evidence type="ECO:0000256" key="5">
    <source>
        <dbReference type="SAM" id="MobiDB-lite"/>
    </source>
</evidence>
<dbReference type="NCBIfam" id="TIGR00557">
    <property type="entry name" value="pdxA"/>
    <property type="match status" value="1"/>
</dbReference>
<evidence type="ECO:0000256" key="1">
    <source>
        <dbReference type="ARBA" id="ARBA00009464"/>
    </source>
</evidence>
<dbReference type="Pfam" id="PF04166">
    <property type="entry name" value="PdxA"/>
    <property type="match status" value="1"/>
</dbReference>
<dbReference type="SUPFAM" id="SSF53659">
    <property type="entry name" value="Isocitrate/Isopropylmalate dehydrogenase-like"/>
    <property type="match status" value="1"/>
</dbReference>
<dbReference type="RefSeq" id="WP_114127287.1">
    <property type="nucleotide sequence ID" value="NZ_QOUI01000008.1"/>
</dbReference>